<dbReference type="OrthoDB" id="5499180at2"/>
<dbReference type="PANTHER" id="PTHR13789">
    <property type="entry name" value="MONOOXYGENASE"/>
    <property type="match status" value="1"/>
</dbReference>
<dbReference type="RefSeq" id="WP_034792717.1">
    <property type="nucleotide sequence ID" value="NZ_AWFF01000026.1"/>
</dbReference>
<feature type="domain" description="FAD-binding" evidence="3">
    <location>
        <begin position="4"/>
        <end position="332"/>
    </location>
</feature>
<dbReference type="EMBL" id="AWFF01000026">
    <property type="protein sequence ID" value="KCZ55940.1"/>
    <property type="molecule type" value="Genomic_DNA"/>
</dbReference>
<dbReference type="Proteomes" id="UP000027037">
    <property type="component" value="Unassembled WGS sequence"/>
</dbReference>
<comment type="caution">
    <text evidence="4">The sequence shown here is derived from an EMBL/GenBank/DDBJ whole genome shotgun (WGS) entry which is preliminary data.</text>
</comment>
<dbReference type="InterPro" id="IPR050493">
    <property type="entry name" value="FAD-dep_Monooxygenase_BioMet"/>
</dbReference>
<dbReference type="STRING" id="1280946.HY29_10060"/>
<dbReference type="AlphaFoldDB" id="A0A062UIH6"/>
<dbReference type="eggNOG" id="COG0654">
    <property type="taxonomic scope" value="Bacteria"/>
</dbReference>
<sequence>MSLNIAISGAGIGGLAAAILLSRDGHSVSVYDQFDTPRPVGAGFILQETGLTILGEMGLRDRVEALGSRLTRLHGISADNQRTVLDVRYAALRNGLCGVSLQRCALFDLLYETALAEGVEIVSSARIITAIPTTGHLTIGTGQTVGPYDLLIDALGVRSPLSSRSRRPLTFGALWATLEWPDESLFDAAALEQRYRRARQMAGVMPSGQLTSDGKQTLTFFWSIRADAYLDWKKAPLDDWKKEATALWPDTEGLLAQITYHDQLTFARYDHRTHVPVVRERLVHIGDSWHAASPQLGQGANLALLDAYALARALRTHSDTGAALTAYVKMRRGHVRLFQAMSWMFTPVYQSESVVLAWLRDWLAAPLSRVPPAPQMLAGMVSGAIGRPLKKLGLKPGDQSCDSAFKR</sequence>
<dbReference type="InterPro" id="IPR002938">
    <property type="entry name" value="FAD-bd"/>
</dbReference>
<dbReference type="Pfam" id="PF01494">
    <property type="entry name" value="FAD_binding_3"/>
    <property type="match status" value="1"/>
</dbReference>
<dbReference type="PRINTS" id="PR00420">
    <property type="entry name" value="RNGMNOXGNASE"/>
</dbReference>
<gene>
    <name evidence="4" type="ORF">HY29_10060</name>
</gene>
<evidence type="ECO:0000313" key="5">
    <source>
        <dbReference type="Proteomes" id="UP000027037"/>
    </source>
</evidence>
<keyword evidence="5" id="KW-1185">Reference proteome</keyword>
<dbReference type="GO" id="GO:0071949">
    <property type="term" value="F:FAD binding"/>
    <property type="evidence" value="ECO:0007669"/>
    <property type="project" value="InterPro"/>
</dbReference>
<evidence type="ECO:0000313" key="4">
    <source>
        <dbReference type="EMBL" id="KCZ55940.1"/>
    </source>
</evidence>
<dbReference type="Gene3D" id="3.50.50.60">
    <property type="entry name" value="FAD/NAD(P)-binding domain"/>
    <property type="match status" value="1"/>
</dbReference>
<reference evidence="4 5" key="1">
    <citation type="journal article" date="2014" name="Antonie Van Leeuwenhoek">
        <title>Hyphomonas beringensis sp. nov. and Hyphomonas chukchiensis sp. nov., isolated from surface seawater of the Bering Sea and Chukchi Sea.</title>
        <authorList>
            <person name="Li C."/>
            <person name="Lai Q."/>
            <person name="Li G."/>
            <person name="Dong C."/>
            <person name="Wang J."/>
            <person name="Liao Y."/>
            <person name="Shao Z."/>
        </authorList>
    </citation>
    <scope>NUCLEOTIDE SEQUENCE [LARGE SCALE GENOMIC DNA]</scope>
    <source>
        <strain evidence="4 5">25B14_1</strain>
    </source>
</reference>
<keyword evidence="1" id="KW-0560">Oxidoreductase</keyword>
<evidence type="ECO:0000256" key="2">
    <source>
        <dbReference type="ARBA" id="ARBA00023033"/>
    </source>
</evidence>
<accession>A0A062UIH6</accession>
<dbReference type="PANTHER" id="PTHR13789:SF309">
    <property type="entry name" value="PUTATIVE (AFU_ORTHOLOGUE AFUA_6G14510)-RELATED"/>
    <property type="match status" value="1"/>
</dbReference>
<evidence type="ECO:0000259" key="3">
    <source>
        <dbReference type="Pfam" id="PF01494"/>
    </source>
</evidence>
<dbReference type="InterPro" id="IPR036188">
    <property type="entry name" value="FAD/NAD-bd_sf"/>
</dbReference>
<proteinExistence type="predicted"/>
<dbReference type="PATRIC" id="fig|1280946.3.peg.806"/>
<organism evidence="4 5">
    <name type="scientific">Hyphomonas beringensis</name>
    <dbReference type="NCBI Taxonomy" id="1280946"/>
    <lineage>
        <taxon>Bacteria</taxon>
        <taxon>Pseudomonadati</taxon>
        <taxon>Pseudomonadota</taxon>
        <taxon>Alphaproteobacteria</taxon>
        <taxon>Hyphomonadales</taxon>
        <taxon>Hyphomonadaceae</taxon>
        <taxon>Hyphomonas</taxon>
    </lineage>
</organism>
<dbReference type="SUPFAM" id="SSF51905">
    <property type="entry name" value="FAD/NAD(P)-binding domain"/>
    <property type="match status" value="1"/>
</dbReference>
<keyword evidence="2" id="KW-0503">Monooxygenase</keyword>
<dbReference type="Gene3D" id="3.30.9.10">
    <property type="entry name" value="D-Amino Acid Oxidase, subunit A, domain 2"/>
    <property type="match status" value="1"/>
</dbReference>
<evidence type="ECO:0000256" key="1">
    <source>
        <dbReference type="ARBA" id="ARBA00023002"/>
    </source>
</evidence>
<dbReference type="GO" id="GO:0004497">
    <property type="term" value="F:monooxygenase activity"/>
    <property type="evidence" value="ECO:0007669"/>
    <property type="project" value="UniProtKB-KW"/>
</dbReference>
<name>A0A062UIH6_9PROT</name>
<protein>
    <recommendedName>
        <fullName evidence="3">FAD-binding domain-containing protein</fullName>
    </recommendedName>
</protein>